<evidence type="ECO:0000256" key="1">
    <source>
        <dbReference type="SAM" id="SignalP"/>
    </source>
</evidence>
<accession>A0A562MBU9</accession>
<keyword evidence="1" id="KW-0732">Signal</keyword>
<gene>
    <name evidence="2" type="ORF">IQ31_03848</name>
</gene>
<dbReference type="InterPro" id="IPR011043">
    <property type="entry name" value="Gal_Oxase/kelch_b-propeller"/>
</dbReference>
<dbReference type="PROSITE" id="PS51257">
    <property type="entry name" value="PROKAR_LIPOPROTEIN"/>
    <property type="match status" value="1"/>
</dbReference>
<sequence>MRELRFFLKLILASFSFILLMACGKDDDPIEDSQPEPIEADVYVTGIKKVNGVNRPFYLNGEKEIMLAYSGNVSATANDIFVSDANVYVVGFINSDLTWQYHPKTAVLWKNGIIQNLEMPAASIRSEARAVFVSGNDIYVAGRHQKAGENWIACVWKNGKVINVTDGTNTARLYDIYVHGNDIYLTGYEINDEIGTQGKYWKNGTPTVLENKNTENIVPNQITVLGSDIYVVGSGFGGIGQTVQYWKNGKQSILPSKPAPVNYGQAITTEGSNLLIGGTLDNQPTVWKNTVSLNWNINSDPSIDAELSDMKVLKGNVFAAGWRKNGTSRTLWIWKNGKEYFSTGPDSHYTPTSLFVVER</sequence>
<dbReference type="SUPFAM" id="SSF50965">
    <property type="entry name" value="Galactose oxidase, central domain"/>
    <property type="match status" value="1"/>
</dbReference>
<comment type="caution">
    <text evidence="2">The sequence shown here is derived from an EMBL/GenBank/DDBJ whole genome shotgun (WGS) entry which is preliminary data.</text>
</comment>
<reference evidence="2 3" key="1">
    <citation type="journal article" date="2015" name="Stand. Genomic Sci.">
        <title>Genomic Encyclopedia of Bacterial and Archaeal Type Strains, Phase III: the genomes of soil and plant-associated and newly described type strains.</title>
        <authorList>
            <person name="Whitman W.B."/>
            <person name="Woyke T."/>
            <person name="Klenk H.P."/>
            <person name="Zhou Y."/>
            <person name="Lilburn T.G."/>
            <person name="Beck B.J."/>
            <person name="De Vos P."/>
            <person name="Vandamme P."/>
            <person name="Eisen J.A."/>
            <person name="Garrity G."/>
            <person name="Hugenholtz P."/>
            <person name="Kyrpides N.C."/>
        </authorList>
    </citation>
    <scope>NUCLEOTIDE SEQUENCE [LARGE SCALE GENOMIC DNA]</scope>
    <source>
        <strain evidence="2 3">CGMCC 1.6855</strain>
    </source>
</reference>
<protein>
    <submittedName>
        <fullName evidence="2">Uncharacterized protein</fullName>
    </submittedName>
</protein>
<proteinExistence type="predicted"/>
<dbReference type="OrthoDB" id="708305at2"/>
<feature type="signal peptide" evidence="1">
    <location>
        <begin position="1"/>
        <end position="22"/>
    </location>
</feature>
<name>A0A562MBU9_9SPHI</name>
<evidence type="ECO:0000313" key="3">
    <source>
        <dbReference type="Proteomes" id="UP000315908"/>
    </source>
</evidence>
<dbReference type="Proteomes" id="UP000315908">
    <property type="component" value="Unassembled WGS sequence"/>
</dbReference>
<evidence type="ECO:0000313" key="2">
    <source>
        <dbReference type="EMBL" id="TWI17406.1"/>
    </source>
</evidence>
<dbReference type="EMBL" id="VLKR01000022">
    <property type="protein sequence ID" value="TWI17406.1"/>
    <property type="molecule type" value="Genomic_DNA"/>
</dbReference>
<dbReference type="AlphaFoldDB" id="A0A562MBU9"/>
<feature type="chain" id="PRO_5021827067" evidence="1">
    <location>
        <begin position="23"/>
        <end position="359"/>
    </location>
</feature>
<organism evidence="2 3">
    <name type="scientific">Sphingobacterium siyangense</name>
    <dbReference type="NCBI Taxonomy" id="459529"/>
    <lineage>
        <taxon>Bacteria</taxon>
        <taxon>Pseudomonadati</taxon>
        <taxon>Bacteroidota</taxon>
        <taxon>Sphingobacteriia</taxon>
        <taxon>Sphingobacteriales</taxon>
        <taxon>Sphingobacteriaceae</taxon>
        <taxon>Sphingobacterium</taxon>
    </lineage>
</organism>
<dbReference type="RefSeq" id="WP_145329180.1">
    <property type="nucleotide sequence ID" value="NZ_DAIRPU010000023.1"/>
</dbReference>